<name>A0ABN6HRR8_9FLAO</name>
<proteinExistence type="predicted"/>
<keyword evidence="2" id="KW-1185">Reference proteome</keyword>
<protein>
    <submittedName>
        <fullName evidence="1">Uncharacterized protein</fullName>
    </submittedName>
</protein>
<dbReference type="EMBL" id="AP024749">
    <property type="protein sequence ID" value="BCY27172.1"/>
    <property type="molecule type" value="Genomic_DNA"/>
</dbReference>
<sequence>MESFFKNSILFLIIFSLLNLSLKIAVIQFEYTFKNKAFIEKYCENKNKPELKCNGKCHLKKSMTSTDSQSEIFQYSILDLIPINLSHYIASNDIIHVIRKEKIYSTNKLRPNLFQIFIDHPPQNLI</sequence>
<accession>A0ABN6HRR8</accession>
<reference evidence="1 2" key="1">
    <citation type="submission" date="2021-06" db="EMBL/GenBank/DDBJ databases">
        <title>Whole genome sequences of Flavobacterium sp. KK2020170 and assembly.</title>
        <authorList>
            <person name="Kitahara K."/>
            <person name="Miyoshi S."/>
            <person name="Uesaka K."/>
        </authorList>
    </citation>
    <scope>NUCLEOTIDE SEQUENCE [LARGE SCALE GENOMIC DNA]</scope>
    <source>
        <strain evidence="1 2">KK2020170</strain>
    </source>
</reference>
<organism evidence="1 2">
    <name type="scientific">Flavobacterium okayamense</name>
    <dbReference type="NCBI Taxonomy" id="2830782"/>
    <lineage>
        <taxon>Bacteria</taxon>
        <taxon>Pseudomonadati</taxon>
        <taxon>Bacteroidota</taxon>
        <taxon>Flavobacteriia</taxon>
        <taxon>Flavobacteriales</taxon>
        <taxon>Flavobacteriaceae</taxon>
        <taxon>Flavobacterium</taxon>
    </lineage>
</organism>
<dbReference type="RefSeq" id="WP_221258811.1">
    <property type="nucleotide sequence ID" value="NZ_AP024749.1"/>
</dbReference>
<dbReference type="Proteomes" id="UP000825258">
    <property type="component" value="Chromosome"/>
</dbReference>
<evidence type="ECO:0000313" key="1">
    <source>
        <dbReference type="EMBL" id="BCY27172.1"/>
    </source>
</evidence>
<evidence type="ECO:0000313" key="2">
    <source>
        <dbReference type="Proteomes" id="UP000825258"/>
    </source>
</evidence>
<gene>
    <name evidence="1" type="ORF">KK2020170_00400</name>
</gene>